<dbReference type="Proteomes" id="UP000236547">
    <property type="component" value="Unassembled WGS sequence"/>
</dbReference>
<dbReference type="Pfam" id="PF07012">
    <property type="entry name" value="Curlin_rpt"/>
    <property type="match status" value="1"/>
</dbReference>
<keyword evidence="7" id="KW-1185">Reference proteome</keyword>
<dbReference type="GO" id="GO:0009289">
    <property type="term" value="C:pilus"/>
    <property type="evidence" value="ECO:0007669"/>
    <property type="project" value="InterPro"/>
</dbReference>
<reference evidence="6 7" key="1">
    <citation type="submission" date="2018-01" db="EMBL/GenBank/DDBJ databases">
        <title>Draft genome sequences of six Vibrio diazotrophicus strains isolated from deep-sea sediments of the Baltic Sea.</title>
        <authorList>
            <person name="Castillo D."/>
            <person name="Vandieken V."/>
            <person name="Chiang O."/>
            <person name="Middelboe M."/>
        </authorList>
    </citation>
    <scope>NUCLEOTIDE SEQUENCE [LARGE SCALE GENOMIC DNA]</scope>
    <source>
        <strain evidence="5 6">60.27F</strain>
        <strain evidence="4 7">65.10M</strain>
    </source>
</reference>
<comment type="similarity">
    <text evidence="1">Belongs to the CsgA/CsgB family.</text>
</comment>
<dbReference type="GO" id="GO:0007155">
    <property type="term" value="P:cell adhesion"/>
    <property type="evidence" value="ECO:0007669"/>
    <property type="project" value="InterPro"/>
</dbReference>
<keyword evidence="2 3" id="KW-0732">Signal</keyword>
<dbReference type="RefSeq" id="WP_102965197.1">
    <property type="nucleotide sequence ID" value="NZ_JAPWHJ010000001.1"/>
</dbReference>
<dbReference type="InterPro" id="IPR009742">
    <property type="entry name" value="Curlin_rpt"/>
</dbReference>
<evidence type="ECO:0000313" key="7">
    <source>
        <dbReference type="Proteomes" id="UP000236547"/>
    </source>
</evidence>
<feature type="signal peptide" evidence="3">
    <location>
        <begin position="1"/>
        <end position="20"/>
    </location>
</feature>
<evidence type="ECO:0000313" key="6">
    <source>
        <dbReference type="Proteomes" id="UP000236449"/>
    </source>
</evidence>
<feature type="chain" id="PRO_5014476447" evidence="3">
    <location>
        <begin position="21"/>
        <end position="259"/>
    </location>
</feature>
<gene>
    <name evidence="5" type="ORF">C1N32_01545</name>
    <name evidence="4" type="ORF">C1O25_17530</name>
</gene>
<dbReference type="Proteomes" id="UP000236449">
    <property type="component" value="Unassembled WGS sequence"/>
</dbReference>
<proteinExistence type="inferred from homology"/>
<evidence type="ECO:0000256" key="2">
    <source>
        <dbReference type="ARBA" id="ARBA00022729"/>
    </source>
</evidence>
<dbReference type="EMBL" id="POSK01000001">
    <property type="protein sequence ID" value="PNI06717.1"/>
    <property type="molecule type" value="Genomic_DNA"/>
</dbReference>
<evidence type="ECO:0000256" key="3">
    <source>
        <dbReference type="SAM" id="SignalP"/>
    </source>
</evidence>
<evidence type="ECO:0000256" key="1">
    <source>
        <dbReference type="ARBA" id="ARBA00009766"/>
    </source>
</evidence>
<organism evidence="5 6">
    <name type="scientific">Vibrio diazotrophicus</name>
    <dbReference type="NCBI Taxonomy" id="685"/>
    <lineage>
        <taxon>Bacteria</taxon>
        <taxon>Pseudomonadati</taxon>
        <taxon>Pseudomonadota</taxon>
        <taxon>Gammaproteobacteria</taxon>
        <taxon>Vibrionales</taxon>
        <taxon>Vibrionaceae</taxon>
        <taxon>Vibrio</taxon>
    </lineage>
</organism>
<evidence type="ECO:0000313" key="4">
    <source>
        <dbReference type="EMBL" id="PNH99284.1"/>
    </source>
</evidence>
<comment type="caution">
    <text evidence="5">The sequence shown here is derived from an EMBL/GenBank/DDBJ whole genome shotgun (WGS) entry which is preliminary data.</text>
</comment>
<dbReference type="AlphaFoldDB" id="A0A2J8HLZ5"/>
<protein>
    <submittedName>
        <fullName evidence="5">Curlin</fullName>
    </submittedName>
</protein>
<dbReference type="OrthoDB" id="1112732at2"/>
<name>A0A2J8HLZ5_VIBDI</name>
<accession>A0A2J8HLZ5</accession>
<dbReference type="EMBL" id="POSM01000031">
    <property type="protein sequence ID" value="PNH99284.1"/>
    <property type="molecule type" value="Genomic_DNA"/>
</dbReference>
<evidence type="ECO:0000313" key="5">
    <source>
        <dbReference type="EMBL" id="PNI06717.1"/>
    </source>
</evidence>
<sequence length="259" mass="26979">MKTKLALIIAATLASGSVLANNTADVDLFMTSDSEVTVVQVSPNAGNAAVIGSYGVDDSTLSISQVGGENDAKIFAVGVDDGNFSISQTGNSNEALIKTDNSPWEHYSYDHDTVSITQNGDSNNSKVLLKGGTDDANVSLDVTGTFNETSVVLNRGDGSIVTGTVNGASNMADVYVDDSFDNNITFKQTGDSNSIDLDVTGWSDNNTIDIDQRGSLAAANVSVYWGSTENTINVTQTYGDVANVNVGASTNNTVTVAQY</sequence>